<gene>
    <name evidence="1" type="ORF">F2P81_005027</name>
</gene>
<protein>
    <submittedName>
        <fullName evidence="1">Uncharacterized protein</fullName>
    </submittedName>
</protein>
<proteinExistence type="predicted"/>
<sequence>MIRLAANSNDSQNHEAYKIHLTAYKDTLIAAKSAYFSTIFTDPCQNPRTLFSTVANLLKPRTNSLPTSTPDLCNSILRFFTDKINIIKQSLSPVSDPPASTQAPTMAPLLHISPDPLTPPPHCHLSQFDLVTLPEISKLISSSKSTTCSLDPLLTPLLKSCLPVLCPYITDLFNSSLSHGTVPSAFKTE</sequence>
<reference evidence="1 2" key="1">
    <citation type="submission" date="2019-06" db="EMBL/GenBank/DDBJ databases">
        <title>Draft genomes of female and male turbot (Scophthalmus maximus).</title>
        <authorList>
            <person name="Xu H."/>
            <person name="Xu X.-W."/>
            <person name="Shao C."/>
            <person name="Chen S."/>
        </authorList>
    </citation>
    <scope>NUCLEOTIDE SEQUENCE [LARGE SCALE GENOMIC DNA]</scope>
    <source>
        <strain evidence="1">Ysfricsl-2016a</strain>
        <tissue evidence="1">Blood</tissue>
    </source>
</reference>
<comment type="caution">
    <text evidence="1">The sequence shown here is derived from an EMBL/GenBank/DDBJ whole genome shotgun (WGS) entry which is preliminary data.</text>
</comment>
<name>A0A6A4TJ00_SCOMX</name>
<dbReference type="Proteomes" id="UP000438429">
    <property type="component" value="Unassembled WGS sequence"/>
</dbReference>
<dbReference type="EMBL" id="VEVO01000004">
    <property type="protein sequence ID" value="KAF0043690.1"/>
    <property type="molecule type" value="Genomic_DNA"/>
</dbReference>
<accession>A0A6A4TJ00</accession>
<evidence type="ECO:0000313" key="1">
    <source>
        <dbReference type="EMBL" id="KAF0043690.1"/>
    </source>
</evidence>
<organism evidence="1 2">
    <name type="scientific">Scophthalmus maximus</name>
    <name type="common">Turbot</name>
    <name type="synonym">Psetta maxima</name>
    <dbReference type="NCBI Taxonomy" id="52904"/>
    <lineage>
        <taxon>Eukaryota</taxon>
        <taxon>Metazoa</taxon>
        <taxon>Chordata</taxon>
        <taxon>Craniata</taxon>
        <taxon>Vertebrata</taxon>
        <taxon>Euteleostomi</taxon>
        <taxon>Actinopterygii</taxon>
        <taxon>Neopterygii</taxon>
        <taxon>Teleostei</taxon>
        <taxon>Neoteleostei</taxon>
        <taxon>Acanthomorphata</taxon>
        <taxon>Carangaria</taxon>
        <taxon>Pleuronectiformes</taxon>
        <taxon>Pleuronectoidei</taxon>
        <taxon>Scophthalmidae</taxon>
        <taxon>Scophthalmus</taxon>
    </lineage>
</organism>
<dbReference type="AlphaFoldDB" id="A0A6A4TJ00"/>
<evidence type="ECO:0000313" key="2">
    <source>
        <dbReference type="Proteomes" id="UP000438429"/>
    </source>
</evidence>